<dbReference type="Proteomes" id="UP001139095">
    <property type="component" value="Unassembled WGS sequence"/>
</dbReference>
<protein>
    <recommendedName>
        <fullName evidence="2">diguanylate cyclase</fullName>
        <ecNumber evidence="2">2.7.7.65</ecNumber>
    </recommendedName>
</protein>
<evidence type="ECO:0000256" key="2">
    <source>
        <dbReference type="ARBA" id="ARBA00012528"/>
    </source>
</evidence>
<feature type="transmembrane region" description="Helical" evidence="4">
    <location>
        <begin position="195"/>
        <end position="215"/>
    </location>
</feature>
<organism evidence="6 7">
    <name type="scientific">Marinomonas algarum</name>
    <dbReference type="NCBI Taxonomy" id="2883105"/>
    <lineage>
        <taxon>Bacteria</taxon>
        <taxon>Pseudomonadati</taxon>
        <taxon>Pseudomonadota</taxon>
        <taxon>Gammaproteobacteria</taxon>
        <taxon>Oceanospirillales</taxon>
        <taxon>Oceanospirillaceae</taxon>
        <taxon>Marinomonas</taxon>
    </lineage>
</organism>
<dbReference type="Gene3D" id="3.30.70.270">
    <property type="match status" value="1"/>
</dbReference>
<comment type="caution">
    <text evidence="6">The sequence shown here is derived from an EMBL/GenBank/DDBJ whole genome shotgun (WGS) entry which is preliminary data.</text>
</comment>
<comment type="cofactor">
    <cofactor evidence="1">
        <name>Mg(2+)</name>
        <dbReference type="ChEBI" id="CHEBI:18420"/>
    </cofactor>
</comment>
<evidence type="ECO:0000256" key="1">
    <source>
        <dbReference type="ARBA" id="ARBA00001946"/>
    </source>
</evidence>
<evidence type="ECO:0000256" key="3">
    <source>
        <dbReference type="ARBA" id="ARBA00034247"/>
    </source>
</evidence>
<dbReference type="PROSITE" id="PS50887">
    <property type="entry name" value="GGDEF"/>
    <property type="match status" value="1"/>
</dbReference>
<feature type="domain" description="GGDEF" evidence="5">
    <location>
        <begin position="440"/>
        <end position="574"/>
    </location>
</feature>
<dbReference type="Pfam" id="PF07695">
    <property type="entry name" value="7TMR-DISM_7TM"/>
    <property type="match status" value="1"/>
</dbReference>
<dbReference type="InterPro" id="IPR000160">
    <property type="entry name" value="GGDEF_dom"/>
</dbReference>
<keyword evidence="4" id="KW-0812">Transmembrane</keyword>
<evidence type="ECO:0000313" key="6">
    <source>
        <dbReference type="EMBL" id="MCB5161749.1"/>
    </source>
</evidence>
<dbReference type="InterPro" id="IPR011623">
    <property type="entry name" value="7TMR_DISM_rcpt_extracell_dom1"/>
</dbReference>
<dbReference type="SMART" id="SM00267">
    <property type="entry name" value="GGDEF"/>
    <property type="match status" value="1"/>
</dbReference>
<comment type="catalytic activity">
    <reaction evidence="3">
        <text>2 GTP = 3',3'-c-di-GMP + 2 diphosphate</text>
        <dbReference type="Rhea" id="RHEA:24898"/>
        <dbReference type="ChEBI" id="CHEBI:33019"/>
        <dbReference type="ChEBI" id="CHEBI:37565"/>
        <dbReference type="ChEBI" id="CHEBI:58805"/>
        <dbReference type="EC" id="2.7.7.65"/>
    </reaction>
</comment>
<reference evidence="6" key="1">
    <citation type="submission" date="2021-10" db="EMBL/GenBank/DDBJ databases">
        <title>Marinomonas pontica sp. nov., isolated from the Black Sea.</title>
        <authorList>
            <person name="Zhao L.-H."/>
            <person name="Xue J.-H."/>
        </authorList>
    </citation>
    <scope>NUCLEOTIDE SEQUENCE</scope>
    <source>
        <strain evidence="6">E8</strain>
    </source>
</reference>
<evidence type="ECO:0000259" key="5">
    <source>
        <dbReference type="PROSITE" id="PS50887"/>
    </source>
</evidence>
<feature type="transmembrane region" description="Helical" evidence="4">
    <location>
        <begin position="310"/>
        <end position="329"/>
    </location>
</feature>
<feature type="transmembrane region" description="Helical" evidence="4">
    <location>
        <begin position="341"/>
        <end position="361"/>
    </location>
</feature>
<dbReference type="EMBL" id="JAJATW010000009">
    <property type="protein sequence ID" value="MCB5161749.1"/>
    <property type="molecule type" value="Genomic_DNA"/>
</dbReference>
<dbReference type="RefSeq" id="WP_226754120.1">
    <property type="nucleotide sequence ID" value="NZ_JAJATW010000009.1"/>
</dbReference>
<sequence>MGKSLVINIREKPCLQTLLIFLCWAFSTVVCAALPVVPIAQDFTKLEQFQMGYFVDNTGQMSFSNVQQSDFTESPNSISLGTKAKTTWIQIRLKNTSQFPKTIFLHHPYAYHNRAVGLYEVVNNTLVRERYLDMDDKSTQEWMYRGSAVFDVDLQPNQTKTLFVQSLSFSHQWLALNLYNEEKSKRALLGQYTDIALLVGMLLALIIYNVLLFLSSRLKEHFYYSCYLISGGFWIALSYGLLADLFDVFGSVTLKWHLTLVSMPIFLLLFMINIFETKKKYPIEHWALMSVLIMLIIDFVYGLFDIVTALRYSSILAGLMMIVSLSVTVSMMIRKHPIAPFFLMAHGLFIAFSTLALLFYVGKAEFNYINSHGVGIGIVLEALALSLIIAYRIKNLETIKASQDELKLLASTDPMTRLYNRRYFNAEAELLLRQAVLRQQPATIVLLDIDHFKKVNDTYGHSAGDNVIIRVANTLTDQCRKQDILARYGGEEFIIFMTNTPVNQALPLMENIRRTLEQESVETGYDETIHFTVSAGIAEVDLGNPNLKNSINQADKALYQAKGFGRNQSKIYENK</sequence>
<dbReference type="InterPro" id="IPR043128">
    <property type="entry name" value="Rev_trsase/Diguanyl_cyclase"/>
</dbReference>
<dbReference type="Pfam" id="PF00990">
    <property type="entry name" value="GGDEF"/>
    <property type="match status" value="1"/>
</dbReference>
<gene>
    <name evidence="6" type="ORF">LG368_07530</name>
</gene>
<keyword evidence="7" id="KW-1185">Reference proteome</keyword>
<name>A0A9X1IMX0_9GAMM</name>
<dbReference type="InterPro" id="IPR050469">
    <property type="entry name" value="Diguanylate_Cyclase"/>
</dbReference>
<dbReference type="PANTHER" id="PTHR45138:SF9">
    <property type="entry name" value="DIGUANYLATE CYCLASE DGCM-RELATED"/>
    <property type="match status" value="1"/>
</dbReference>
<dbReference type="GO" id="GO:0005886">
    <property type="term" value="C:plasma membrane"/>
    <property type="evidence" value="ECO:0007669"/>
    <property type="project" value="TreeGrafter"/>
</dbReference>
<dbReference type="SUPFAM" id="SSF55073">
    <property type="entry name" value="Nucleotide cyclase"/>
    <property type="match status" value="1"/>
</dbReference>
<dbReference type="InterPro" id="IPR011622">
    <property type="entry name" value="7TMR_DISM_rcpt_extracell_dom2"/>
</dbReference>
<evidence type="ECO:0000256" key="4">
    <source>
        <dbReference type="SAM" id="Phobius"/>
    </source>
</evidence>
<proteinExistence type="predicted"/>
<keyword evidence="4" id="KW-1133">Transmembrane helix</keyword>
<dbReference type="GO" id="GO:0052621">
    <property type="term" value="F:diguanylate cyclase activity"/>
    <property type="evidence" value="ECO:0007669"/>
    <property type="project" value="UniProtKB-EC"/>
</dbReference>
<dbReference type="CDD" id="cd01949">
    <property type="entry name" value="GGDEF"/>
    <property type="match status" value="1"/>
</dbReference>
<dbReference type="EC" id="2.7.7.65" evidence="2"/>
<accession>A0A9X1IMX0</accession>
<feature type="transmembrane region" description="Helical" evidence="4">
    <location>
        <begin position="373"/>
        <end position="393"/>
    </location>
</feature>
<dbReference type="GO" id="GO:0043709">
    <property type="term" value="P:cell adhesion involved in single-species biofilm formation"/>
    <property type="evidence" value="ECO:0007669"/>
    <property type="project" value="TreeGrafter"/>
</dbReference>
<dbReference type="Gene3D" id="2.60.40.2380">
    <property type="match status" value="1"/>
</dbReference>
<keyword evidence="4" id="KW-0472">Membrane</keyword>
<dbReference type="InterPro" id="IPR029787">
    <property type="entry name" value="Nucleotide_cyclase"/>
</dbReference>
<dbReference type="Pfam" id="PF07696">
    <property type="entry name" value="7TMR-DISMED2"/>
    <property type="match status" value="1"/>
</dbReference>
<dbReference type="AlphaFoldDB" id="A0A9X1IMX0"/>
<dbReference type="PANTHER" id="PTHR45138">
    <property type="entry name" value="REGULATORY COMPONENTS OF SENSORY TRANSDUCTION SYSTEM"/>
    <property type="match status" value="1"/>
</dbReference>
<dbReference type="GO" id="GO:1902201">
    <property type="term" value="P:negative regulation of bacterial-type flagellum-dependent cell motility"/>
    <property type="evidence" value="ECO:0007669"/>
    <property type="project" value="TreeGrafter"/>
</dbReference>
<dbReference type="NCBIfam" id="TIGR00254">
    <property type="entry name" value="GGDEF"/>
    <property type="match status" value="1"/>
</dbReference>
<evidence type="ECO:0000313" key="7">
    <source>
        <dbReference type="Proteomes" id="UP001139095"/>
    </source>
</evidence>
<dbReference type="FunFam" id="3.30.70.270:FF:000001">
    <property type="entry name" value="Diguanylate cyclase domain protein"/>
    <property type="match status" value="1"/>
</dbReference>
<feature type="transmembrane region" description="Helical" evidence="4">
    <location>
        <begin position="254"/>
        <end position="274"/>
    </location>
</feature>
<feature type="transmembrane region" description="Helical" evidence="4">
    <location>
        <begin position="222"/>
        <end position="242"/>
    </location>
</feature>
<feature type="transmembrane region" description="Helical" evidence="4">
    <location>
        <begin position="286"/>
        <end position="304"/>
    </location>
</feature>